<dbReference type="PANTHER" id="PTHR43550">
    <property type="entry name" value="3-KETODIHYDROSPHINGOSINE REDUCTASE"/>
    <property type="match status" value="1"/>
</dbReference>
<dbReference type="SUPFAM" id="SSF51735">
    <property type="entry name" value="NAD(P)-binding Rossmann-fold domains"/>
    <property type="match status" value="1"/>
</dbReference>
<dbReference type="OrthoDB" id="9806974at2"/>
<keyword evidence="4" id="KW-1185">Reference proteome</keyword>
<dbReference type="PATRIC" id="fig|1177154.3.peg.2295"/>
<dbReference type="Gene3D" id="3.40.50.720">
    <property type="entry name" value="NAD(P)-binding Rossmann-like Domain"/>
    <property type="match status" value="1"/>
</dbReference>
<protein>
    <submittedName>
        <fullName evidence="3">Short-chain dehydrogenase/reductase SDR</fullName>
    </submittedName>
</protein>
<dbReference type="InterPro" id="IPR002347">
    <property type="entry name" value="SDR_fam"/>
</dbReference>
<comment type="caution">
    <text evidence="3">The sequence shown here is derived from an EMBL/GenBank/DDBJ whole genome shotgun (WGS) entry which is preliminary data.</text>
</comment>
<name>A0A095UPP9_9GAMM</name>
<evidence type="ECO:0000313" key="3">
    <source>
        <dbReference type="EMBL" id="KGD64500.1"/>
    </source>
</evidence>
<dbReference type="PRINTS" id="PR00081">
    <property type="entry name" value="GDHRDH"/>
</dbReference>
<dbReference type="Proteomes" id="UP000029444">
    <property type="component" value="Unassembled WGS sequence"/>
</dbReference>
<dbReference type="RefSeq" id="WP_052041548.1">
    <property type="nucleotide sequence ID" value="NZ_ARXV01000008.1"/>
</dbReference>
<dbReference type="GO" id="GO:0047560">
    <property type="term" value="F:3-dehydrosphinganine reductase activity"/>
    <property type="evidence" value="ECO:0007669"/>
    <property type="project" value="TreeGrafter"/>
</dbReference>
<reference evidence="3 4" key="1">
    <citation type="submission" date="2012-09" db="EMBL/GenBank/DDBJ databases">
        <title>Genome Sequence of alkane-degrading Bacterium Alcanivorax sp. 19-m-6.</title>
        <authorList>
            <person name="Lai Q."/>
            <person name="Shao Z."/>
        </authorList>
    </citation>
    <scope>NUCLEOTIDE SEQUENCE [LARGE SCALE GENOMIC DNA]</scope>
    <source>
        <strain evidence="3 4">19-m-6</strain>
    </source>
</reference>
<dbReference type="PANTHER" id="PTHR43550:SF3">
    <property type="entry name" value="3-KETODIHYDROSPHINGOSINE REDUCTASE"/>
    <property type="match status" value="1"/>
</dbReference>
<accession>A0A095UPP9</accession>
<gene>
    <name evidence="3" type="ORF">Y5S_02255</name>
</gene>
<dbReference type="GO" id="GO:0030148">
    <property type="term" value="P:sphingolipid biosynthetic process"/>
    <property type="evidence" value="ECO:0007669"/>
    <property type="project" value="TreeGrafter"/>
</dbReference>
<evidence type="ECO:0000256" key="1">
    <source>
        <dbReference type="ARBA" id="ARBA00006484"/>
    </source>
</evidence>
<organism evidence="3 4">
    <name type="scientific">Alcanivorax nanhaiticus</name>
    <dbReference type="NCBI Taxonomy" id="1177154"/>
    <lineage>
        <taxon>Bacteria</taxon>
        <taxon>Pseudomonadati</taxon>
        <taxon>Pseudomonadota</taxon>
        <taxon>Gammaproteobacteria</taxon>
        <taxon>Oceanospirillales</taxon>
        <taxon>Alcanivoracaceae</taxon>
        <taxon>Alcanivorax</taxon>
    </lineage>
</organism>
<dbReference type="InterPro" id="IPR020904">
    <property type="entry name" value="Sc_DH/Rdtase_CS"/>
</dbReference>
<dbReference type="EMBL" id="ARXV01000008">
    <property type="protein sequence ID" value="KGD64500.1"/>
    <property type="molecule type" value="Genomic_DNA"/>
</dbReference>
<dbReference type="InterPro" id="IPR057326">
    <property type="entry name" value="KR_dom"/>
</dbReference>
<dbReference type="GO" id="GO:0016020">
    <property type="term" value="C:membrane"/>
    <property type="evidence" value="ECO:0007669"/>
    <property type="project" value="GOC"/>
</dbReference>
<dbReference type="STRING" id="1177154.Y5S_02255"/>
<sequence>MNHVMITGGGSGLGLGMACRYLKRGMSVSVLDLVVSNANQAQLTRAANEGGSHWTFFEMDITDDAAVSRAVAAAVQKFDSPDLAVNSAGIAINKTLADMKPAEFRKVIDINLNGSLHFASAVMPHLGKGARLALVASLAGFTSNYGYSAYGASKFGVVGLATTLRYEYEPLGIHLSCICPPEVHTPLVDKERLDGNPIARELKKTAGCMDPDDACDQIVAGLDAGKWMIIPSFLGKATGFVARHMPGLFNGYIQMMVRKLMKRYPVQSAS</sequence>
<dbReference type="eggNOG" id="COG0300">
    <property type="taxonomic scope" value="Bacteria"/>
</dbReference>
<evidence type="ECO:0000259" key="2">
    <source>
        <dbReference type="SMART" id="SM00822"/>
    </source>
</evidence>
<dbReference type="Pfam" id="PF00106">
    <property type="entry name" value="adh_short"/>
    <property type="match status" value="1"/>
</dbReference>
<feature type="domain" description="Ketoreductase" evidence="2">
    <location>
        <begin position="2"/>
        <end position="171"/>
    </location>
</feature>
<dbReference type="AlphaFoldDB" id="A0A095UPP9"/>
<proteinExistence type="inferred from homology"/>
<dbReference type="InterPro" id="IPR036291">
    <property type="entry name" value="NAD(P)-bd_dom_sf"/>
</dbReference>
<evidence type="ECO:0000313" key="4">
    <source>
        <dbReference type="Proteomes" id="UP000029444"/>
    </source>
</evidence>
<comment type="similarity">
    <text evidence="1">Belongs to the short-chain dehydrogenases/reductases (SDR) family.</text>
</comment>
<dbReference type="GO" id="GO:0006666">
    <property type="term" value="P:3-keto-sphinganine metabolic process"/>
    <property type="evidence" value="ECO:0007669"/>
    <property type="project" value="TreeGrafter"/>
</dbReference>
<dbReference type="SMART" id="SM00822">
    <property type="entry name" value="PKS_KR"/>
    <property type="match status" value="1"/>
</dbReference>
<dbReference type="PROSITE" id="PS00061">
    <property type="entry name" value="ADH_SHORT"/>
    <property type="match status" value="1"/>
</dbReference>